<reference evidence="7" key="1">
    <citation type="journal article" date="2016" name="Sci. Rep.">
        <title>Molecular characterization of firefly nuptial gifts: a multi-omics approach sheds light on postcopulatory sexual selection.</title>
        <authorList>
            <person name="Al-Wathiqui N."/>
            <person name="Fallon T.R."/>
            <person name="South A."/>
            <person name="Weng J.K."/>
            <person name="Lewis S.M."/>
        </authorList>
    </citation>
    <scope>NUCLEOTIDE SEQUENCE</scope>
</reference>
<dbReference type="PANTHER" id="PTHR11610:SF173">
    <property type="entry name" value="LIPASE DOMAIN-CONTAINING PROTEIN-RELATED"/>
    <property type="match status" value="1"/>
</dbReference>
<accession>A0A1Y1NL89</accession>
<evidence type="ECO:0000256" key="3">
    <source>
        <dbReference type="ARBA" id="ARBA00022525"/>
    </source>
</evidence>
<evidence type="ECO:0000256" key="4">
    <source>
        <dbReference type="RuleBase" id="RU004262"/>
    </source>
</evidence>
<evidence type="ECO:0000256" key="2">
    <source>
        <dbReference type="ARBA" id="ARBA00010701"/>
    </source>
</evidence>
<comment type="similarity">
    <text evidence="2 4">Belongs to the AB hydrolase superfamily. Lipase family.</text>
</comment>
<evidence type="ECO:0000256" key="1">
    <source>
        <dbReference type="ARBA" id="ARBA00004613"/>
    </source>
</evidence>
<dbReference type="GO" id="GO:0005615">
    <property type="term" value="C:extracellular space"/>
    <property type="evidence" value="ECO:0007669"/>
    <property type="project" value="TreeGrafter"/>
</dbReference>
<dbReference type="InterPro" id="IPR033906">
    <property type="entry name" value="Lipase_N"/>
</dbReference>
<protein>
    <recommendedName>
        <fullName evidence="6">Lipase domain-containing protein</fullName>
    </recommendedName>
</protein>
<feature type="signal peptide" evidence="5">
    <location>
        <begin position="1"/>
        <end position="22"/>
    </location>
</feature>
<organism evidence="7">
    <name type="scientific">Photinus pyralis</name>
    <name type="common">Common eastern firefly</name>
    <name type="synonym">Lampyris pyralis</name>
    <dbReference type="NCBI Taxonomy" id="7054"/>
    <lineage>
        <taxon>Eukaryota</taxon>
        <taxon>Metazoa</taxon>
        <taxon>Ecdysozoa</taxon>
        <taxon>Arthropoda</taxon>
        <taxon>Hexapoda</taxon>
        <taxon>Insecta</taxon>
        <taxon>Pterygota</taxon>
        <taxon>Neoptera</taxon>
        <taxon>Endopterygota</taxon>
        <taxon>Coleoptera</taxon>
        <taxon>Polyphaga</taxon>
        <taxon>Elateriformia</taxon>
        <taxon>Elateroidea</taxon>
        <taxon>Lampyridae</taxon>
        <taxon>Lampyrinae</taxon>
        <taxon>Photinus</taxon>
    </lineage>
</organism>
<sequence>MERLSFVLFLTFFLAVNGSGRGQDGSEFFSSLEKIIQTPSLMSTVACANPTRADFELQLFTRDNPMDPVPLNMKNPELDPTKPIIVIIHGWAQSPTAYGMQDMKKAYLYRYDSNVIMVNWQDLAWDYYPTAVCKVPKLAKMIADFLCTLSEIYDIDLETVHFVGHSLGAHMSGVAGYHTQNMCRQKIGRITGLDPAGPLFVDTERPNRLDSSDASFVDVIHTNGGFLGYLGNCGHADFYINCGSIQVGCTMPDYSLNSFMNLPMSIGMCHHMRSIDIWTEAVQTDNFKAIPCYYCPIGCPPVFSMFKTRTMMGERCPRNASGGYYVKTDVKKPYALTSLI</sequence>
<comment type="subcellular location">
    <subcellularLocation>
        <location evidence="1">Secreted</location>
    </subcellularLocation>
</comment>
<dbReference type="AlphaFoldDB" id="A0A1Y1NL89"/>
<dbReference type="GO" id="GO:0016298">
    <property type="term" value="F:lipase activity"/>
    <property type="evidence" value="ECO:0007669"/>
    <property type="project" value="InterPro"/>
</dbReference>
<proteinExistence type="inferred from homology"/>
<dbReference type="SUPFAM" id="SSF53474">
    <property type="entry name" value="alpha/beta-Hydrolases"/>
    <property type="match status" value="1"/>
</dbReference>
<dbReference type="CDD" id="cd00707">
    <property type="entry name" value="Pancreat_lipase_like"/>
    <property type="match status" value="1"/>
</dbReference>
<dbReference type="InterPro" id="IPR029058">
    <property type="entry name" value="AB_hydrolase_fold"/>
</dbReference>
<name>A0A1Y1NL89_PHOPY</name>
<dbReference type="InterPro" id="IPR013818">
    <property type="entry name" value="Lipase"/>
</dbReference>
<dbReference type="Pfam" id="PF00151">
    <property type="entry name" value="Lipase"/>
    <property type="match status" value="1"/>
</dbReference>
<dbReference type="GO" id="GO:0016042">
    <property type="term" value="P:lipid catabolic process"/>
    <property type="evidence" value="ECO:0007669"/>
    <property type="project" value="TreeGrafter"/>
</dbReference>
<dbReference type="InterPro" id="IPR000734">
    <property type="entry name" value="TAG_lipase"/>
</dbReference>
<evidence type="ECO:0000259" key="6">
    <source>
        <dbReference type="Pfam" id="PF00151"/>
    </source>
</evidence>
<keyword evidence="3" id="KW-0964">Secreted</keyword>
<dbReference type="EMBL" id="GEZM01003065">
    <property type="protein sequence ID" value="JAV96946.1"/>
    <property type="molecule type" value="Transcribed_RNA"/>
</dbReference>
<dbReference type="Gene3D" id="3.40.50.1820">
    <property type="entry name" value="alpha/beta hydrolase"/>
    <property type="match status" value="1"/>
</dbReference>
<feature type="chain" id="PRO_5011965533" description="Lipase domain-containing protein" evidence="5">
    <location>
        <begin position="23"/>
        <end position="340"/>
    </location>
</feature>
<feature type="domain" description="Lipase" evidence="6">
    <location>
        <begin position="71"/>
        <end position="292"/>
    </location>
</feature>
<evidence type="ECO:0000256" key="5">
    <source>
        <dbReference type="SAM" id="SignalP"/>
    </source>
</evidence>
<keyword evidence="5" id="KW-0732">Signal</keyword>
<evidence type="ECO:0000313" key="7">
    <source>
        <dbReference type="EMBL" id="JAV96946.1"/>
    </source>
</evidence>
<dbReference type="PANTHER" id="PTHR11610">
    <property type="entry name" value="LIPASE"/>
    <property type="match status" value="1"/>
</dbReference>
<dbReference type="GO" id="GO:0017171">
    <property type="term" value="F:serine hydrolase activity"/>
    <property type="evidence" value="ECO:0007669"/>
    <property type="project" value="TreeGrafter"/>
</dbReference>